<accession>A0A365XPN4</accession>
<feature type="transmembrane region" description="Helical" evidence="1">
    <location>
        <begin position="140"/>
        <end position="158"/>
    </location>
</feature>
<name>A0A365XPN4_9BACT</name>
<protein>
    <submittedName>
        <fullName evidence="2">DUF2938 domain-containing protein</fullName>
    </submittedName>
</protein>
<gene>
    <name evidence="2" type="ORF">DF182_31620</name>
</gene>
<keyword evidence="3" id="KW-1185">Reference proteome</keyword>
<proteinExistence type="predicted"/>
<dbReference type="RefSeq" id="WP_113619905.1">
    <property type="nucleotide sequence ID" value="NZ_QFFJ01000003.1"/>
</dbReference>
<dbReference type="Pfam" id="PF11158">
    <property type="entry name" value="DUF2938"/>
    <property type="match status" value="1"/>
</dbReference>
<keyword evidence="1" id="KW-0472">Membrane</keyword>
<evidence type="ECO:0000256" key="1">
    <source>
        <dbReference type="SAM" id="Phobius"/>
    </source>
</evidence>
<dbReference type="Proteomes" id="UP000253410">
    <property type="component" value="Unassembled WGS sequence"/>
</dbReference>
<keyword evidence="1" id="KW-0812">Transmembrane</keyword>
<dbReference type="OrthoDB" id="9812539at2"/>
<feature type="transmembrane region" description="Helical" evidence="1">
    <location>
        <begin position="101"/>
        <end position="120"/>
    </location>
</feature>
<sequence>MEMIIKAILIGVGATIIMDLWAIFLKTFFSIPSLNYAFVGRWIGHMTKGKYMHQSIATAAPIPGETAIGWMAHYMIGITFSILLVLIWGEQWTASPTIGPALIIGIGTTVAPFFLMQPGMGLGIAASRTPKPDVARMRSLMAHTVYGIGLYLAALLLTRIY</sequence>
<evidence type="ECO:0000313" key="3">
    <source>
        <dbReference type="Proteomes" id="UP000253410"/>
    </source>
</evidence>
<dbReference type="AlphaFoldDB" id="A0A365XPN4"/>
<comment type="caution">
    <text evidence="2">The sequence shown here is derived from an EMBL/GenBank/DDBJ whole genome shotgun (WGS) entry which is preliminary data.</text>
</comment>
<dbReference type="InterPro" id="IPR021329">
    <property type="entry name" value="DUF2938"/>
</dbReference>
<feature type="transmembrane region" description="Helical" evidence="1">
    <location>
        <begin position="7"/>
        <end position="29"/>
    </location>
</feature>
<keyword evidence="1" id="KW-1133">Transmembrane helix</keyword>
<feature type="transmembrane region" description="Helical" evidence="1">
    <location>
        <begin position="71"/>
        <end position="89"/>
    </location>
</feature>
<evidence type="ECO:0000313" key="2">
    <source>
        <dbReference type="EMBL" id="RBL88078.1"/>
    </source>
</evidence>
<reference evidence="2 3" key="1">
    <citation type="submission" date="2018-05" db="EMBL/GenBank/DDBJ databases">
        <title>Chitinophaga sp. K3CV102501T nov., isolated from isolated from a monsoon evergreen broad-leaved forest soil.</title>
        <authorList>
            <person name="Lv Y."/>
        </authorList>
    </citation>
    <scope>NUCLEOTIDE SEQUENCE [LARGE SCALE GENOMIC DNA]</scope>
    <source>
        <strain evidence="2 3">GDMCC 1.1325</strain>
    </source>
</reference>
<organism evidence="2 3">
    <name type="scientific">Chitinophaga flava</name>
    <dbReference type="NCBI Taxonomy" id="2259036"/>
    <lineage>
        <taxon>Bacteria</taxon>
        <taxon>Pseudomonadati</taxon>
        <taxon>Bacteroidota</taxon>
        <taxon>Chitinophagia</taxon>
        <taxon>Chitinophagales</taxon>
        <taxon>Chitinophagaceae</taxon>
        <taxon>Chitinophaga</taxon>
    </lineage>
</organism>
<dbReference type="EMBL" id="QFFJ01000003">
    <property type="protein sequence ID" value="RBL88078.1"/>
    <property type="molecule type" value="Genomic_DNA"/>
</dbReference>